<name>A0A7I8W244_9ANNE</name>
<comment type="subcellular location">
    <subcellularLocation>
        <location evidence="6">Postsynapse</location>
    </subcellularLocation>
</comment>
<feature type="repeat" description="ANK" evidence="8">
    <location>
        <begin position="990"/>
        <end position="1022"/>
    </location>
</feature>
<feature type="repeat" description="ANK" evidence="8">
    <location>
        <begin position="1167"/>
        <end position="1199"/>
    </location>
</feature>
<dbReference type="InterPro" id="IPR058018">
    <property type="entry name" value="AAA_lid_TANC1/2"/>
</dbReference>
<dbReference type="SUPFAM" id="SSF48403">
    <property type="entry name" value="Ankyrin repeat"/>
    <property type="match status" value="1"/>
</dbReference>
<reference evidence="12 13" key="1">
    <citation type="submission" date="2020-08" db="EMBL/GenBank/DDBJ databases">
        <authorList>
            <person name="Hejnol A."/>
        </authorList>
    </citation>
    <scope>NUCLEOTIDE SEQUENCE [LARGE SCALE GENOMIC DNA]</scope>
</reference>
<dbReference type="Pfam" id="PF25521">
    <property type="entry name" value="WHD_TANC1"/>
    <property type="match status" value="1"/>
</dbReference>
<keyword evidence="13" id="KW-1185">Reference proteome</keyword>
<dbReference type="PANTHER" id="PTHR24166">
    <property type="entry name" value="ROLLING PEBBLES, ISOFORM B"/>
    <property type="match status" value="1"/>
</dbReference>
<protein>
    <submittedName>
        <fullName evidence="12">DgyrCDS10999</fullName>
    </submittedName>
</protein>
<evidence type="ECO:0000259" key="10">
    <source>
        <dbReference type="Pfam" id="PF25520"/>
    </source>
</evidence>
<dbReference type="PROSITE" id="PS50297">
    <property type="entry name" value="ANK_REP_REGION"/>
    <property type="match status" value="3"/>
</dbReference>
<comment type="caution">
    <text evidence="12">The sequence shown here is derived from an EMBL/GenBank/DDBJ whole genome shotgun (WGS) entry which is preliminary data.</text>
</comment>
<keyword evidence="3" id="KW-0802">TPR repeat</keyword>
<dbReference type="InterPro" id="IPR002110">
    <property type="entry name" value="Ankyrin_rpt"/>
</dbReference>
<dbReference type="Proteomes" id="UP000549394">
    <property type="component" value="Unassembled WGS sequence"/>
</dbReference>
<evidence type="ECO:0000256" key="3">
    <source>
        <dbReference type="ARBA" id="ARBA00022803"/>
    </source>
</evidence>
<evidence type="ECO:0000256" key="6">
    <source>
        <dbReference type="ARBA" id="ARBA00034110"/>
    </source>
</evidence>
<evidence type="ECO:0000256" key="9">
    <source>
        <dbReference type="SAM" id="MobiDB-lite"/>
    </source>
</evidence>
<proteinExistence type="inferred from homology"/>
<dbReference type="PANTHER" id="PTHR24166:SF55">
    <property type="entry name" value="ROLLING PEBBLES, ISOFORM B"/>
    <property type="match status" value="1"/>
</dbReference>
<evidence type="ECO:0000256" key="2">
    <source>
        <dbReference type="ARBA" id="ARBA00022737"/>
    </source>
</evidence>
<accession>A0A7I8W244</accession>
<organism evidence="12 13">
    <name type="scientific">Dimorphilus gyrociliatus</name>
    <dbReference type="NCBI Taxonomy" id="2664684"/>
    <lineage>
        <taxon>Eukaryota</taxon>
        <taxon>Metazoa</taxon>
        <taxon>Spiralia</taxon>
        <taxon>Lophotrochozoa</taxon>
        <taxon>Annelida</taxon>
        <taxon>Polychaeta</taxon>
        <taxon>Polychaeta incertae sedis</taxon>
        <taxon>Dinophilidae</taxon>
        <taxon>Dimorphilus</taxon>
    </lineage>
</organism>
<dbReference type="Gene3D" id="1.25.40.10">
    <property type="entry name" value="Tetratricopeptide repeat domain"/>
    <property type="match status" value="1"/>
</dbReference>
<dbReference type="SMART" id="SM00248">
    <property type="entry name" value="ANK"/>
    <property type="match status" value="9"/>
</dbReference>
<keyword evidence="4" id="KW-0770">Synapse</keyword>
<feature type="compositionally biased region" description="Basic residues" evidence="9">
    <location>
        <begin position="146"/>
        <end position="158"/>
    </location>
</feature>
<feature type="domain" description="TANC1/2-like AAA+ ATPase lid" evidence="10">
    <location>
        <begin position="669"/>
        <end position="763"/>
    </location>
</feature>
<feature type="region of interest" description="Disordered" evidence="9">
    <location>
        <begin position="139"/>
        <end position="160"/>
    </location>
</feature>
<dbReference type="InterPro" id="IPR011990">
    <property type="entry name" value="TPR-like_helical_dom_sf"/>
</dbReference>
<dbReference type="Pfam" id="PF12796">
    <property type="entry name" value="Ank_2"/>
    <property type="match status" value="3"/>
</dbReference>
<feature type="domain" description="TANC1/2-like winged helix" evidence="11">
    <location>
        <begin position="765"/>
        <end position="923"/>
    </location>
</feature>
<feature type="compositionally biased region" description="Basic residues" evidence="9">
    <location>
        <begin position="1"/>
        <end position="10"/>
    </location>
</feature>
<dbReference type="InterPro" id="IPR027417">
    <property type="entry name" value="P-loop_NTPase"/>
</dbReference>
<gene>
    <name evidence="12" type="ORF">DGYR_LOCUS10386</name>
</gene>
<evidence type="ECO:0000256" key="5">
    <source>
        <dbReference type="ARBA" id="ARBA00023043"/>
    </source>
</evidence>
<dbReference type="Pfam" id="PF25520">
    <property type="entry name" value="AAA_lid_TANC1"/>
    <property type="match status" value="1"/>
</dbReference>
<dbReference type="InterPro" id="IPR058056">
    <property type="entry name" value="WH_TANC1/2"/>
</dbReference>
<feature type="region of interest" description="Disordered" evidence="9">
    <location>
        <begin position="1"/>
        <end position="45"/>
    </location>
</feature>
<dbReference type="OrthoDB" id="5958958at2759"/>
<dbReference type="InterPro" id="IPR050889">
    <property type="entry name" value="Dendritic_Spine_Reg/Scaffold"/>
</dbReference>
<feature type="compositionally biased region" description="Pro residues" evidence="9">
    <location>
        <begin position="14"/>
        <end position="36"/>
    </location>
</feature>
<dbReference type="SMART" id="SM00028">
    <property type="entry name" value="TPR"/>
    <property type="match status" value="3"/>
</dbReference>
<comment type="similarity">
    <text evidence="7">Belongs to the TANC family.</text>
</comment>
<sequence>MNRSTSKKKKEQPPELPPKPNPATKQQPPPPVPPYPAELATDIPTKYSSGTGDYYHFAPTSIPVTLPTGHYKTSSIDNSDASLGHRYPHLQHTKSPSFDMAYSAPGYREGYLAGYNDLEASSNRNIYGARPICYDRVESPKSEKGTKKKRGKLTKARTMHTEPEKDMELYNLQLTGQRSIYRPMNIQDVTRPRIMTGSQGGYSTCGRNSLSSMIPTSNYFKRSHTSSPRTVMGVSRNYPGVGGSNNFLIEGTPPHDPPPPDVAHHDLMTQLDAVLSKKPVKNCERTTAIMNHNNSFTSSSSYGSAESEKGRVCDISPGSTLHDFAHMEVQANMMSTSVPTAPREIFNPTFRSASPTRSKFSSPSMFSMQSMQNSLFNSERSSNIYGNRIPQGKLPFRPLAFEVPKLERVSNFIGREWLFRDIDGALTNEDLSKNRGVMITASVGVGKTSLAEVLVNYSCSGSHLPMLVHLNDKEHNHTGTLKNSTSILSSSLSLSSRGAIHASNLSLATSFDPLHSLASRLVGYHFCQADNSPTCLVPEFVHTLASQLSSSPHLVAYKSYLLAESKNQDILSLESCTKNPSKSLLQGILEPLKRLAVGRKINVDNYYIIIIDSLSEAEYYKPDYGQTIASLLVKHAFDFPVWLKVIVTVRTNYGEIGKDLPYTRIHMDKAMEHLYKDTFAYTSYRIQHATSLQQNILSGAQLDCKDMNNYEPFINHIAVVSKGCMLYAKMILDLIQCGKLTVKASSYRTLPQTITEIYQLQFNLKFTTVRAYERVVMILNTCSTSLYPLTVQEVRECINSCLYNKIVGLEDIFQAIQDLGEFIVSRKCDERLQFVHQSFKEWLISLRSDSSNPSRFALDLKKGHAAHALRLSRCAKALPLKAALSLELGHHILKAHIYKNLSKSLGFNTRDTQAFWLTLSSESLTAALSHLSNVYAPNVKVSRLLLLAGANPDALISGSPMLCICSALGYFEMVKTLLEFGATINSSTDTGESALCLAACNGHVDVLRLLLSQNARLIHKDDKNYCALVHASANGHLDAVSLLLQCDWSSFGNDILLQRLQCALVSASSGGHRKIVEYVLNCKVLPPGQVLDINATDQLQQSTALSSACQYGHHALVDLLLSKGARIDVLNGDGESSLLVAAKNGHWQLLEKFLMDSSCSIEERNNRGETALMLAAANGHVGVVEVLLEKGASTLTKDLKGQTCLIHACRNNQVSALRKLIQAKVDSDVVDNNGCGLLHLAAATKTPSSEMMDYLLEQNCNMEESNNENLRPLDVAVKEKNVSAIVALLRKGAKLSSVTWSLADGEATLLLLHKLLQDAHILYKKGRIEEAEHRYNYALKKATPATAEEDNSQLHELRFQILLNLSRCRRKMDDPQTAIEYATKAAHLSPSSFEAYQERCRAYRDARHLQAAVADVQMALSIAPYNERLRHLLAALEREAGDERSTGVPDIVPLKDAF</sequence>
<dbReference type="EMBL" id="CAJFCJ010000018">
    <property type="protein sequence ID" value="CAD5122587.1"/>
    <property type="molecule type" value="Genomic_DNA"/>
</dbReference>
<evidence type="ECO:0000256" key="4">
    <source>
        <dbReference type="ARBA" id="ARBA00023018"/>
    </source>
</evidence>
<evidence type="ECO:0000259" key="11">
    <source>
        <dbReference type="Pfam" id="PF25521"/>
    </source>
</evidence>
<feature type="repeat" description="ANK" evidence="8">
    <location>
        <begin position="1133"/>
        <end position="1166"/>
    </location>
</feature>
<evidence type="ECO:0000256" key="1">
    <source>
        <dbReference type="ARBA" id="ARBA00022553"/>
    </source>
</evidence>
<evidence type="ECO:0000313" key="13">
    <source>
        <dbReference type="Proteomes" id="UP000549394"/>
    </source>
</evidence>
<keyword evidence="1" id="KW-0597">Phosphoprotein</keyword>
<evidence type="ECO:0000313" key="12">
    <source>
        <dbReference type="EMBL" id="CAD5122587.1"/>
    </source>
</evidence>
<dbReference type="Gene3D" id="1.25.40.20">
    <property type="entry name" value="Ankyrin repeat-containing domain"/>
    <property type="match status" value="3"/>
</dbReference>
<dbReference type="SUPFAM" id="SSF52540">
    <property type="entry name" value="P-loop containing nucleoside triphosphate hydrolases"/>
    <property type="match status" value="1"/>
</dbReference>
<evidence type="ECO:0000256" key="8">
    <source>
        <dbReference type="PROSITE-ProRule" id="PRU00023"/>
    </source>
</evidence>
<evidence type="ECO:0000256" key="7">
    <source>
        <dbReference type="ARBA" id="ARBA00038259"/>
    </source>
</evidence>
<dbReference type="GO" id="GO:0098794">
    <property type="term" value="C:postsynapse"/>
    <property type="evidence" value="ECO:0007669"/>
    <property type="project" value="UniProtKB-SubCell"/>
</dbReference>
<dbReference type="InterPro" id="IPR019734">
    <property type="entry name" value="TPR_rpt"/>
</dbReference>
<feature type="repeat" description="ANK" evidence="8">
    <location>
        <begin position="1100"/>
        <end position="1132"/>
    </location>
</feature>
<dbReference type="SUPFAM" id="SSF48452">
    <property type="entry name" value="TPR-like"/>
    <property type="match status" value="1"/>
</dbReference>
<dbReference type="InterPro" id="IPR036770">
    <property type="entry name" value="Ankyrin_rpt-contain_sf"/>
</dbReference>
<keyword evidence="5 8" id="KW-0040">ANK repeat</keyword>
<keyword evidence="2" id="KW-0677">Repeat</keyword>
<dbReference type="PROSITE" id="PS50088">
    <property type="entry name" value="ANK_REPEAT"/>
    <property type="match status" value="4"/>
</dbReference>